<sequence length="393" mass="45216">MSPPNLLTLPWDNRHAIWVQLLPETVVHLSLIDSYRLVFSPCDPVKPRWMTRNDEEREEGSGRSFTERLTTPWGPHWRCEELDSRHKGPDSDAWSLMMTCKTLFEDMVGIFTEGAIHFVGLDALECLAFKHDQLTAQSRGTAATVLRYIRRVHVTLKVSLEFCKALEPRADTAGLDDDCQELLSSWRLIGKTLSHFENISSLHVWIDHSCPDKWESLDERSITAQLQGFAKGLPGGVDVTIQLPWLHPWHEDVERHFTEEEPLTKGFQIPRFIRHRKFVVPNIAPYIFEVEDFPYLAYDSLWWVESFPDPASLMAEERSSFAQGIDVAAANANWQEEISEICGQDCSWPPKHPEHPRPLIAHPAPVAWSDLLQRHNRLHKAIEEPMQVQWGVV</sequence>
<protein>
    <submittedName>
        <fullName evidence="1">Uncharacterized protein</fullName>
    </submittedName>
</protein>
<gene>
    <name evidence="1" type="ORF">Micbo1qcDRAFT_203660</name>
</gene>
<dbReference type="EMBL" id="KQ964248">
    <property type="protein sequence ID" value="KXJ93596.1"/>
    <property type="molecule type" value="Genomic_DNA"/>
</dbReference>
<proteinExistence type="predicted"/>
<reference evidence="2" key="1">
    <citation type="submission" date="2016-02" db="EMBL/GenBank/DDBJ databases">
        <title>Draft genome sequence of Microdochium bolleyi, a fungal endophyte of beachgrass.</title>
        <authorList>
            <consortium name="DOE Joint Genome Institute"/>
            <person name="David A.S."/>
            <person name="May G."/>
            <person name="Haridas S."/>
            <person name="Lim J."/>
            <person name="Wang M."/>
            <person name="Labutti K."/>
            <person name="Lipzen A."/>
            <person name="Barry K."/>
            <person name="Grigoriev I.V."/>
        </authorList>
    </citation>
    <scope>NUCLEOTIDE SEQUENCE [LARGE SCALE GENOMIC DNA]</scope>
    <source>
        <strain evidence="2">J235TASD1</strain>
    </source>
</reference>
<dbReference type="Proteomes" id="UP000070501">
    <property type="component" value="Unassembled WGS sequence"/>
</dbReference>
<dbReference type="OrthoDB" id="4757095at2759"/>
<name>A0A136J940_9PEZI</name>
<dbReference type="AlphaFoldDB" id="A0A136J940"/>
<evidence type="ECO:0000313" key="2">
    <source>
        <dbReference type="Proteomes" id="UP000070501"/>
    </source>
</evidence>
<accession>A0A136J940</accession>
<dbReference type="InParanoid" id="A0A136J940"/>
<keyword evidence="2" id="KW-1185">Reference proteome</keyword>
<evidence type="ECO:0000313" key="1">
    <source>
        <dbReference type="EMBL" id="KXJ93596.1"/>
    </source>
</evidence>
<organism evidence="1 2">
    <name type="scientific">Microdochium bolleyi</name>
    <dbReference type="NCBI Taxonomy" id="196109"/>
    <lineage>
        <taxon>Eukaryota</taxon>
        <taxon>Fungi</taxon>
        <taxon>Dikarya</taxon>
        <taxon>Ascomycota</taxon>
        <taxon>Pezizomycotina</taxon>
        <taxon>Sordariomycetes</taxon>
        <taxon>Xylariomycetidae</taxon>
        <taxon>Xylariales</taxon>
        <taxon>Microdochiaceae</taxon>
        <taxon>Microdochium</taxon>
    </lineage>
</organism>
<dbReference type="STRING" id="196109.A0A136J940"/>